<reference evidence="1" key="1">
    <citation type="journal article" date="2022" name="bioRxiv">
        <title>Sequencing and chromosome-scale assembly of the giantPleurodeles waltlgenome.</title>
        <authorList>
            <person name="Brown T."/>
            <person name="Elewa A."/>
            <person name="Iarovenko S."/>
            <person name="Subramanian E."/>
            <person name="Araus A.J."/>
            <person name="Petzold A."/>
            <person name="Susuki M."/>
            <person name="Suzuki K.-i.T."/>
            <person name="Hayashi T."/>
            <person name="Toyoda A."/>
            <person name="Oliveira C."/>
            <person name="Osipova E."/>
            <person name="Leigh N.D."/>
            <person name="Simon A."/>
            <person name="Yun M.H."/>
        </authorList>
    </citation>
    <scope>NUCLEOTIDE SEQUENCE</scope>
    <source>
        <strain evidence="1">20211129_DDA</strain>
        <tissue evidence="1">Liver</tissue>
    </source>
</reference>
<sequence length="207" mass="23521">MHGQDVPLIDKAQLKVFRRVLKLPNSTSPAQLRLEFGLVWQDLAARAEAVKTWYKITHSADSLNEALWQALEHDQHSAYHKYLQSSIVDLQLKDLWKAALTYNAFSIGASKATKILSFIEDKAKFSARTHAWMIIKYCAKLEPAAYLYTTFAPHIKHNLMTMRLGNLPTLANAPSWKNTTSQRCRNCACQKEDIIHIICICPGLLEV</sequence>
<name>A0AAV7T3L7_PLEWA</name>
<evidence type="ECO:0008006" key="3">
    <source>
        <dbReference type="Google" id="ProtNLM"/>
    </source>
</evidence>
<keyword evidence="2" id="KW-1185">Reference proteome</keyword>
<evidence type="ECO:0000313" key="1">
    <source>
        <dbReference type="EMBL" id="KAJ1170681.1"/>
    </source>
</evidence>
<protein>
    <recommendedName>
        <fullName evidence="3">Reverse transcriptase zinc-binding domain-containing protein</fullName>
    </recommendedName>
</protein>
<dbReference type="AlphaFoldDB" id="A0AAV7T3L7"/>
<comment type="caution">
    <text evidence="1">The sequence shown here is derived from an EMBL/GenBank/DDBJ whole genome shotgun (WGS) entry which is preliminary data.</text>
</comment>
<dbReference type="Proteomes" id="UP001066276">
    <property type="component" value="Chromosome 4_1"/>
</dbReference>
<dbReference type="EMBL" id="JANPWB010000007">
    <property type="protein sequence ID" value="KAJ1170681.1"/>
    <property type="molecule type" value="Genomic_DNA"/>
</dbReference>
<accession>A0AAV7T3L7</accession>
<proteinExistence type="predicted"/>
<organism evidence="1 2">
    <name type="scientific">Pleurodeles waltl</name>
    <name type="common">Iberian ribbed newt</name>
    <dbReference type="NCBI Taxonomy" id="8319"/>
    <lineage>
        <taxon>Eukaryota</taxon>
        <taxon>Metazoa</taxon>
        <taxon>Chordata</taxon>
        <taxon>Craniata</taxon>
        <taxon>Vertebrata</taxon>
        <taxon>Euteleostomi</taxon>
        <taxon>Amphibia</taxon>
        <taxon>Batrachia</taxon>
        <taxon>Caudata</taxon>
        <taxon>Salamandroidea</taxon>
        <taxon>Salamandridae</taxon>
        <taxon>Pleurodelinae</taxon>
        <taxon>Pleurodeles</taxon>
    </lineage>
</organism>
<gene>
    <name evidence="1" type="ORF">NDU88_002554</name>
</gene>
<evidence type="ECO:0000313" key="2">
    <source>
        <dbReference type="Proteomes" id="UP001066276"/>
    </source>
</evidence>